<reference evidence="10" key="3">
    <citation type="submission" date="2022-01" db="EMBL/GenBank/DDBJ databases">
        <title>Collection of gut derived symbiotic bacterial strains cultured from healthy donors.</title>
        <authorList>
            <person name="Lin H."/>
            <person name="Kohout C."/>
            <person name="Waligurski E."/>
            <person name="Pamer E.G."/>
        </authorList>
    </citation>
    <scope>NUCLEOTIDE SEQUENCE</scope>
    <source>
        <strain evidence="10">DFI.6.55</strain>
    </source>
</reference>
<reference evidence="11" key="2">
    <citation type="submission" date="2020-02" db="EMBL/GenBank/DDBJ databases">
        <authorList>
            <person name="Littmann E."/>
            <person name="Sorbara M."/>
        </authorList>
    </citation>
    <scope>NUCLEOTIDE SEQUENCE</scope>
    <source>
        <strain evidence="11">MSK.1.17</strain>
    </source>
</reference>
<feature type="chain" id="PRO_5043442421" evidence="8">
    <location>
        <begin position="22"/>
        <end position="361"/>
    </location>
</feature>
<dbReference type="Proteomes" id="UP001299608">
    <property type="component" value="Unassembled WGS sequence"/>
</dbReference>
<dbReference type="Gene3D" id="3.40.50.2300">
    <property type="match status" value="2"/>
</dbReference>
<dbReference type="SUPFAM" id="SSF53822">
    <property type="entry name" value="Periplasmic binding protein-like I"/>
    <property type="match status" value="1"/>
</dbReference>
<dbReference type="GO" id="GO:0005886">
    <property type="term" value="C:plasma membrane"/>
    <property type="evidence" value="ECO:0007669"/>
    <property type="project" value="UniProtKB-SubCell"/>
</dbReference>
<evidence type="ECO:0000256" key="6">
    <source>
        <dbReference type="ARBA" id="ARBA00023288"/>
    </source>
</evidence>
<reference evidence="11 12" key="1">
    <citation type="journal article" date="2020" name="Cell Host Microbe">
        <title>Functional and Genomic Variation between Human-Derived Isolates of Lachnospiraceae Reveals Inter- and Intra-Species Diversity.</title>
        <authorList>
            <person name="Sorbara M.T."/>
            <person name="Littmann E.R."/>
            <person name="Fontana E."/>
            <person name="Moody T.U."/>
            <person name="Kohout C.E."/>
            <person name="Gjonbalaj M."/>
            <person name="Eaton V."/>
            <person name="Seok R."/>
            <person name="Leiner I.M."/>
            <person name="Pamer E.G."/>
        </authorList>
    </citation>
    <scope>NUCLEOTIDE SEQUENCE [LARGE SCALE GENOMIC DNA]</scope>
    <source>
        <strain evidence="11 12">MSK.1.17</strain>
    </source>
</reference>
<proteinExistence type="inferred from homology"/>
<dbReference type="InterPro" id="IPR028082">
    <property type="entry name" value="Peripla_BP_I"/>
</dbReference>
<dbReference type="PROSITE" id="PS51257">
    <property type="entry name" value="PROKAR_LIPOPROTEIN"/>
    <property type="match status" value="1"/>
</dbReference>
<evidence type="ECO:0000256" key="3">
    <source>
        <dbReference type="ARBA" id="ARBA00022475"/>
    </source>
</evidence>
<evidence type="ECO:0000313" key="12">
    <source>
        <dbReference type="Proteomes" id="UP000669239"/>
    </source>
</evidence>
<comment type="caution">
    <text evidence="10">The sequence shown here is derived from an EMBL/GenBank/DDBJ whole genome shotgun (WGS) entry which is preliminary data.</text>
</comment>
<comment type="similarity">
    <text evidence="2">Belongs to the BMP lipoprotein family.</text>
</comment>
<dbReference type="Pfam" id="PF02608">
    <property type="entry name" value="Bmp"/>
    <property type="match status" value="1"/>
</dbReference>
<evidence type="ECO:0000256" key="7">
    <source>
        <dbReference type="SAM" id="MobiDB-lite"/>
    </source>
</evidence>
<keyword evidence="3" id="KW-1003">Cell membrane</keyword>
<accession>A0AAW5BQ32</accession>
<evidence type="ECO:0000256" key="8">
    <source>
        <dbReference type="SAM" id="SignalP"/>
    </source>
</evidence>
<name>A0AAW5BQ32_9FIRM</name>
<feature type="region of interest" description="Disordered" evidence="7">
    <location>
        <begin position="35"/>
        <end position="60"/>
    </location>
</feature>
<evidence type="ECO:0000313" key="10">
    <source>
        <dbReference type="EMBL" id="MCG4746113.1"/>
    </source>
</evidence>
<dbReference type="InterPro" id="IPR003760">
    <property type="entry name" value="PnrA-like"/>
</dbReference>
<dbReference type="CDD" id="cd19964">
    <property type="entry name" value="PBP1_BMP-like"/>
    <property type="match status" value="1"/>
</dbReference>
<evidence type="ECO:0000313" key="11">
    <source>
        <dbReference type="EMBL" id="NSJ51421.1"/>
    </source>
</evidence>
<dbReference type="EMBL" id="JAKNGE010000013">
    <property type="protein sequence ID" value="MCG4746113.1"/>
    <property type="molecule type" value="Genomic_DNA"/>
</dbReference>
<dbReference type="Proteomes" id="UP000669239">
    <property type="component" value="Unassembled WGS sequence"/>
</dbReference>
<keyword evidence="4 8" id="KW-0732">Signal</keyword>
<evidence type="ECO:0000259" key="9">
    <source>
        <dbReference type="Pfam" id="PF02608"/>
    </source>
</evidence>
<evidence type="ECO:0000256" key="1">
    <source>
        <dbReference type="ARBA" id="ARBA00004193"/>
    </source>
</evidence>
<dbReference type="EMBL" id="JAAITT010000040">
    <property type="protein sequence ID" value="NSJ51421.1"/>
    <property type="molecule type" value="Genomic_DNA"/>
</dbReference>
<feature type="compositionally biased region" description="Basic and acidic residues" evidence="7">
    <location>
        <begin position="42"/>
        <end position="60"/>
    </location>
</feature>
<organism evidence="10 13">
    <name type="scientific">Enterocloster aldenensis</name>
    <dbReference type="NCBI Taxonomy" id="358742"/>
    <lineage>
        <taxon>Bacteria</taxon>
        <taxon>Bacillati</taxon>
        <taxon>Bacillota</taxon>
        <taxon>Clostridia</taxon>
        <taxon>Lachnospirales</taxon>
        <taxon>Lachnospiraceae</taxon>
        <taxon>Enterocloster</taxon>
    </lineage>
</organism>
<keyword evidence="12" id="KW-1185">Reference proteome</keyword>
<evidence type="ECO:0000256" key="5">
    <source>
        <dbReference type="ARBA" id="ARBA00023136"/>
    </source>
</evidence>
<dbReference type="RefSeq" id="WP_165642839.1">
    <property type="nucleotide sequence ID" value="NZ_JAAITT010000040.1"/>
</dbReference>
<feature type="signal peptide" evidence="8">
    <location>
        <begin position="1"/>
        <end position="21"/>
    </location>
</feature>
<gene>
    <name evidence="11" type="ORF">G5B36_22310</name>
    <name evidence="10" type="ORF">L0N08_11870</name>
</gene>
<sequence length="361" mass="38823">MKKTKKWLTLVMCMTMLAASMGGCKGAGTAATQAPASAAGTEETKPDNQEKATEKKTEEKAGMKAALVTAQKLGDQGVTDLCHSGFMKAADEYGMETQIVEVQKGEYEESIRALCEDGYDIVVALNVELVDATSKVAPDYPDVDFVLTLGEVELDNMKCLLGQEHEGSYLAGVEAGMITKTNHIGFIGGQDNAEINRFLAGYEQGAKSVNPDIVVDPVYVGSFEDPTKGKDLALMLYNQGCDIVYAAAAKSGLGMFDAAKETGGLCIGVDVNQNGVLPGQVIGSMAIAYDQWIYNAMKEIAEDRFEVGVFWYGLENDNVYLALPTKEQYDLPEDVLKAVEDAKEKVISGEITVDPVAEKDK</sequence>
<dbReference type="AlphaFoldDB" id="A0AAW5BQ32"/>
<evidence type="ECO:0000256" key="4">
    <source>
        <dbReference type="ARBA" id="ARBA00022729"/>
    </source>
</evidence>
<keyword evidence="5" id="KW-0472">Membrane</keyword>
<feature type="domain" description="ABC transporter substrate-binding protein PnrA-like" evidence="9">
    <location>
        <begin position="64"/>
        <end position="353"/>
    </location>
</feature>
<keyword evidence="6" id="KW-0449">Lipoprotein</keyword>
<comment type="subcellular location">
    <subcellularLocation>
        <location evidence="1">Cell membrane</location>
        <topology evidence="1">Lipid-anchor</topology>
    </subcellularLocation>
</comment>
<evidence type="ECO:0000256" key="2">
    <source>
        <dbReference type="ARBA" id="ARBA00008610"/>
    </source>
</evidence>
<dbReference type="PANTHER" id="PTHR34296:SF2">
    <property type="entry name" value="ABC TRANSPORTER GUANOSINE-BINDING PROTEIN NUPN"/>
    <property type="match status" value="1"/>
</dbReference>
<protein>
    <submittedName>
        <fullName evidence="10">BMP family ABC transporter substrate-binding protein</fullName>
    </submittedName>
</protein>
<dbReference type="InterPro" id="IPR050957">
    <property type="entry name" value="BMP_lipoprotein"/>
</dbReference>
<dbReference type="PANTHER" id="PTHR34296">
    <property type="entry name" value="TRANSCRIPTIONAL ACTIVATOR PROTEIN MED"/>
    <property type="match status" value="1"/>
</dbReference>
<evidence type="ECO:0000313" key="13">
    <source>
        <dbReference type="Proteomes" id="UP001299608"/>
    </source>
</evidence>